<keyword evidence="1" id="KW-1133">Transmembrane helix</keyword>
<dbReference type="Pfam" id="PF13598">
    <property type="entry name" value="DUF4139"/>
    <property type="match status" value="1"/>
</dbReference>
<name>A0A1I4QAC6_9PROT</name>
<evidence type="ECO:0000256" key="1">
    <source>
        <dbReference type="SAM" id="Phobius"/>
    </source>
</evidence>
<keyword evidence="1" id="KW-0472">Membrane</keyword>
<keyword evidence="4" id="KW-1185">Reference proteome</keyword>
<feature type="domain" description="DUF4139" evidence="2">
    <location>
        <begin position="209"/>
        <end position="501"/>
    </location>
</feature>
<evidence type="ECO:0000313" key="4">
    <source>
        <dbReference type="Proteomes" id="UP000183287"/>
    </source>
</evidence>
<organism evidence="3 4">
    <name type="scientific">Nitrosomonas communis</name>
    <dbReference type="NCBI Taxonomy" id="44574"/>
    <lineage>
        <taxon>Bacteria</taxon>
        <taxon>Pseudomonadati</taxon>
        <taxon>Pseudomonadota</taxon>
        <taxon>Betaproteobacteria</taxon>
        <taxon>Nitrosomonadales</taxon>
        <taxon>Nitrosomonadaceae</taxon>
        <taxon>Nitrosomonas</taxon>
    </lineage>
</organism>
<feature type="transmembrane region" description="Helical" evidence="1">
    <location>
        <begin position="26"/>
        <end position="45"/>
    </location>
</feature>
<reference evidence="4" key="1">
    <citation type="submission" date="2016-10" db="EMBL/GenBank/DDBJ databases">
        <authorList>
            <person name="Varghese N."/>
            <person name="Submissions S."/>
        </authorList>
    </citation>
    <scope>NUCLEOTIDE SEQUENCE [LARGE SCALE GENOMIC DNA]</scope>
    <source>
        <strain evidence="4">Nm44</strain>
    </source>
</reference>
<keyword evidence="1" id="KW-0812">Transmembrane</keyword>
<dbReference type="InterPro" id="IPR037291">
    <property type="entry name" value="DUF4139"/>
</dbReference>
<proteinExistence type="predicted"/>
<dbReference type="EMBL" id="FOUB01000025">
    <property type="protein sequence ID" value="SFM37007.1"/>
    <property type="molecule type" value="Genomic_DNA"/>
</dbReference>
<protein>
    <recommendedName>
        <fullName evidence="2">DUF4139 domain-containing protein</fullName>
    </recommendedName>
</protein>
<accession>A0A1I4QAC6</accession>
<gene>
    <name evidence="3" type="ORF">SAMN05421863_102555</name>
</gene>
<evidence type="ECO:0000313" key="3">
    <source>
        <dbReference type="EMBL" id="SFM37007.1"/>
    </source>
</evidence>
<dbReference type="PANTHER" id="PTHR38075:SF1">
    <property type="entry name" value="DUF4139 DOMAIN-CONTAINING PROTEIN"/>
    <property type="match status" value="1"/>
</dbReference>
<dbReference type="Proteomes" id="UP000183287">
    <property type="component" value="Unassembled WGS sequence"/>
</dbReference>
<evidence type="ECO:0000259" key="2">
    <source>
        <dbReference type="Pfam" id="PF13598"/>
    </source>
</evidence>
<dbReference type="AlphaFoldDB" id="A0A1I4QAC6"/>
<sequence length="501" mass="56149">MIMEWLGKMHLAADKKYSDEKIRCKIIVLAIAVMSISIPISYATAITNERVTTSQDQKNIVVTIYNENLALIKDLRSVILDQAFNKLAWQEVSAQIRPETALLRNLAYSSGFLLLEQYFDLDVLTPKKLLEKYSGKEVTVIRTNPATGSETSEVATVLSTNEGIILKFIDRVESGVPGRIVFPSLPENLRDKPTLLISLISPSQGKHDLELSYLTSGLSWHADYVADLNADDNWLDLNGLVTFTNQSGIAYHNARLQLVAGDVHRIYPQQPISKKMMTFAREVADSAQMKKEALFEYHLHTSPRPITLAENQTKQVALMSATHIPVSKEFILQGADYYYSGQYNIISQKLKTNVFISFANKGEGLGIPLPKGIIRVYKKDTRGNNQFIGEDQIDHIPQNELVRLSLGSTFDMTADKLQTDFQQISGALGHSSIVETAYQITLRNVKKEAVTVKVQEPIPGDWTMLSESTPHTKLSSGMVEWKIPIPAESEATLTYRVRVRY</sequence>
<dbReference type="PANTHER" id="PTHR38075">
    <property type="entry name" value="DUF4139 DOMAIN-CONTAINING PROTEIN"/>
    <property type="match status" value="1"/>
</dbReference>